<keyword evidence="2" id="KW-0539">Nucleus</keyword>
<evidence type="ECO:0000313" key="6">
    <source>
        <dbReference type="Proteomes" id="UP000078343"/>
    </source>
</evidence>
<dbReference type="PANTHER" id="PTHR40621:SF6">
    <property type="entry name" value="AP-1-LIKE TRANSCRIPTION FACTOR YAP1-RELATED"/>
    <property type="match status" value="1"/>
</dbReference>
<feature type="region of interest" description="Disordered" evidence="3">
    <location>
        <begin position="73"/>
        <end position="114"/>
    </location>
</feature>
<proteinExistence type="predicted"/>
<reference evidence="5 6" key="1">
    <citation type="submission" date="2016-04" db="EMBL/GenBank/DDBJ databases">
        <title>Draft genome of Fonsecaea erecta CBS 125763.</title>
        <authorList>
            <person name="Weiss V.A."/>
            <person name="Vicente V.A."/>
            <person name="Raittz R.T."/>
            <person name="Moreno L.F."/>
            <person name="De Souza E.M."/>
            <person name="Pedrosa F.O."/>
            <person name="Steffens M.B."/>
            <person name="Faoro H."/>
            <person name="Tadra-Sfeir M.Z."/>
            <person name="Najafzadeh M.J."/>
            <person name="Felipe M.S."/>
            <person name="Teixeira M."/>
            <person name="Sun J."/>
            <person name="Xi L."/>
            <person name="Gomes R."/>
            <person name="De Azevedo C.M."/>
            <person name="Salgado C.G."/>
            <person name="Da Silva M.B."/>
            <person name="Nascimento M.F."/>
            <person name="Queiroz-Telles F."/>
            <person name="Attili D.S."/>
            <person name="Gorbushina A."/>
        </authorList>
    </citation>
    <scope>NUCLEOTIDE SEQUENCE [LARGE SCALE GENOMIC DNA]</scope>
    <source>
        <strain evidence="5 6">CBS 125763</strain>
    </source>
</reference>
<dbReference type="PANTHER" id="PTHR40621">
    <property type="entry name" value="TRANSCRIPTION FACTOR KAPC-RELATED"/>
    <property type="match status" value="1"/>
</dbReference>
<feature type="compositionally biased region" description="Polar residues" evidence="3">
    <location>
        <begin position="73"/>
        <end position="85"/>
    </location>
</feature>
<dbReference type="PROSITE" id="PS00036">
    <property type="entry name" value="BZIP_BASIC"/>
    <property type="match status" value="1"/>
</dbReference>
<dbReference type="GO" id="GO:0090575">
    <property type="term" value="C:RNA polymerase II transcription regulator complex"/>
    <property type="evidence" value="ECO:0007669"/>
    <property type="project" value="TreeGrafter"/>
</dbReference>
<comment type="caution">
    <text evidence="5">The sequence shown here is derived from an EMBL/GenBank/DDBJ whole genome shotgun (WGS) entry which is preliminary data.</text>
</comment>
<evidence type="ECO:0000256" key="3">
    <source>
        <dbReference type="SAM" id="MobiDB-lite"/>
    </source>
</evidence>
<dbReference type="SMART" id="SM00338">
    <property type="entry name" value="BRLZ"/>
    <property type="match status" value="1"/>
</dbReference>
<dbReference type="InterPro" id="IPR050936">
    <property type="entry name" value="AP-1-like"/>
</dbReference>
<dbReference type="SUPFAM" id="SSF57959">
    <property type="entry name" value="Leucine zipper domain"/>
    <property type="match status" value="1"/>
</dbReference>
<dbReference type="STRING" id="1367422.A0A178ZW80"/>
<dbReference type="EMBL" id="LVYI01000002">
    <property type="protein sequence ID" value="OAP63982.1"/>
    <property type="molecule type" value="Genomic_DNA"/>
</dbReference>
<accession>A0A178ZW80</accession>
<evidence type="ECO:0000256" key="1">
    <source>
        <dbReference type="ARBA" id="ARBA00004123"/>
    </source>
</evidence>
<evidence type="ECO:0000256" key="2">
    <source>
        <dbReference type="ARBA" id="ARBA00023242"/>
    </source>
</evidence>
<keyword evidence="6" id="KW-1185">Reference proteome</keyword>
<dbReference type="InterPro" id="IPR046347">
    <property type="entry name" value="bZIP_sf"/>
</dbReference>
<protein>
    <recommendedName>
        <fullName evidence="4">BZIP domain-containing protein</fullName>
    </recommendedName>
</protein>
<dbReference type="PROSITE" id="PS50217">
    <property type="entry name" value="BZIP"/>
    <property type="match status" value="1"/>
</dbReference>
<feature type="domain" description="BZIP" evidence="4">
    <location>
        <begin position="91"/>
        <end position="154"/>
    </location>
</feature>
<dbReference type="Proteomes" id="UP000078343">
    <property type="component" value="Unassembled WGS sequence"/>
</dbReference>
<dbReference type="CDD" id="cd14688">
    <property type="entry name" value="bZIP_YAP"/>
    <property type="match status" value="1"/>
</dbReference>
<dbReference type="OrthoDB" id="4156732at2759"/>
<comment type="subcellular location">
    <subcellularLocation>
        <location evidence="1">Nucleus</location>
    </subcellularLocation>
</comment>
<dbReference type="InterPro" id="IPR004827">
    <property type="entry name" value="bZIP"/>
</dbReference>
<dbReference type="GeneID" id="30007379"/>
<dbReference type="Gene3D" id="1.20.5.170">
    <property type="match status" value="1"/>
</dbReference>
<gene>
    <name evidence="5" type="ORF">AYL99_03209</name>
</gene>
<dbReference type="GO" id="GO:0001228">
    <property type="term" value="F:DNA-binding transcription activator activity, RNA polymerase II-specific"/>
    <property type="evidence" value="ECO:0007669"/>
    <property type="project" value="TreeGrafter"/>
</dbReference>
<dbReference type="RefSeq" id="XP_018697349.1">
    <property type="nucleotide sequence ID" value="XM_018834725.1"/>
</dbReference>
<name>A0A178ZW80_9EURO</name>
<dbReference type="AlphaFoldDB" id="A0A178ZW80"/>
<evidence type="ECO:0000313" key="5">
    <source>
        <dbReference type="EMBL" id="OAP63982.1"/>
    </source>
</evidence>
<sequence>MNASHIENLSNASTLTPVDLFLVDPGRYGDLELQDEFRRFTNVDSPEAFSGDDAGDSIGMNGLNLVGDVEVSATEQSTMSPSTDSELPAESRSKMRRRAQNRASQRAFRERKEKHLRSLKSTLENLAEKHQKLLDSYSQQSEIVAKLKGRVADLYTQLAALSTYSEQDTDTAIFRIPRPLTTEFQQFDAFSFPPLSAPAGRHSTFRQSQVLDSAELDRLSTLEANDLLGFDDLLNMP</sequence>
<dbReference type="GO" id="GO:0000976">
    <property type="term" value="F:transcription cis-regulatory region binding"/>
    <property type="evidence" value="ECO:0007669"/>
    <property type="project" value="InterPro"/>
</dbReference>
<organism evidence="5 6">
    <name type="scientific">Fonsecaea erecta</name>
    <dbReference type="NCBI Taxonomy" id="1367422"/>
    <lineage>
        <taxon>Eukaryota</taxon>
        <taxon>Fungi</taxon>
        <taxon>Dikarya</taxon>
        <taxon>Ascomycota</taxon>
        <taxon>Pezizomycotina</taxon>
        <taxon>Eurotiomycetes</taxon>
        <taxon>Chaetothyriomycetidae</taxon>
        <taxon>Chaetothyriales</taxon>
        <taxon>Herpotrichiellaceae</taxon>
        <taxon>Fonsecaea</taxon>
    </lineage>
</organism>
<evidence type="ECO:0000259" key="4">
    <source>
        <dbReference type="PROSITE" id="PS50217"/>
    </source>
</evidence>